<dbReference type="SUPFAM" id="SSF46785">
    <property type="entry name" value="Winged helix' DNA-binding domain"/>
    <property type="match status" value="1"/>
</dbReference>
<dbReference type="Pfam" id="PF12802">
    <property type="entry name" value="MarR_2"/>
    <property type="match status" value="1"/>
</dbReference>
<evidence type="ECO:0000313" key="3">
    <source>
        <dbReference type="Proteomes" id="UP001592528"/>
    </source>
</evidence>
<proteinExistence type="predicted"/>
<evidence type="ECO:0000313" key="2">
    <source>
        <dbReference type="EMBL" id="MFC1401843.1"/>
    </source>
</evidence>
<dbReference type="Gene3D" id="1.10.10.10">
    <property type="entry name" value="Winged helix-like DNA-binding domain superfamily/Winged helix DNA-binding domain"/>
    <property type="match status" value="1"/>
</dbReference>
<feature type="domain" description="HTH marR-type" evidence="1">
    <location>
        <begin position="16"/>
        <end position="64"/>
    </location>
</feature>
<reference evidence="2 3" key="1">
    <citation type="submission" date="2024-09" db="EMBL/GenBank/DDBJ databases">
        <authorList>
            <person name="Lee S.D."/>
        </authorList>
    </citation>
    <scope>NUCLEOTIDE SEQUENCE [LARGE SCALE GENOMIC DNA]</scope>
    <source>
        <strain evidence="2 3">N1-5</strain>
    </source>
</reference>
<dbReference type="RefSeq" id="WP_030256421.1">
    <property type="nucleotide sequence ID" value="NZ_JBHEZZ010000005.1"/>
</dbReference>
<keyword evidence="3" id="KW-1185">Reference proteome</keyword>
<dbReference type="InterPro" id="IPR036390">
    <property type="entry name" value="WH_DNA-bd_sf"/>
</dbReference>
<protein>
    <submittedName>
        <fullName evidence="2">Helix-turn-helix transcriptional regulator</fullName>
    </submittedName>
</protein>
<evidence type="ECO:0000259" key="1">
    <source>
        <dbReference type="Pfam" id="PF12802"/>
    </source>
</evidence>
<comment type="caution">
    <text evidence="2">The sequence shown here is derived from an EMBL/GenBank/DDBJ whole genome shotgun (WGS) entry which is preliminary data.</text>
</comment>
<sequence length="112" mass="12096">MDAASDGRPGWTFLTNHARVLAAIARDPGTRVRDIAVHCLLTERAVQRIIADLEAGGYLAHTRQGRSNHYQVSADTSLRHPADTGSTVAELLALLAVHQNPGPEEAQHQKGE</sequence>
<accession>A0ABV6UK82</accession>
<dbReference type="InterPro" id="IPR000835">
    <property type="entry name" value="HTH_MarR-typ"/>
</dbReference>
<dbReference type="InterPro" id="IPR036388">
    <property type="entry name" value="WH-like_DNA-bd_sf"/>
</dbReference>
<dbReference type="Proteomes" id="UP001592528">
    <property type="component" value="Unassembled WGS sequence"/>
</dbReference>
<name>A0ABV6UK82_9ACTN</name>
<dbReference type="EMBL" id="JBHEZZ010000005">
    <property type="protein sequence ID" value="MFC1401843.1"/>
    <property type="molecule type" value="Genomic_DNA"/>
</dbReference>
<gene>
    <name evidence="2" type="ORF">ACEZDJ_11145</name>
</gene>
<organism evidence="2 3">
    <name type="scientific">Streptacidiphilus cavernicola</name>
    <dbReference type="NCBI Taxonomy" id="3342716"/>
    <lineage>
        <taxon>Bacteria</taxon>
        <taxon>Bacillati</taxon>
        <taxon>Actinomycetota</taxon>
        <taxon>Actinomycetes</taxon>
        <taxon>Kitasatosporales</taxon>
        <taxon>Streptomycetaceae</taxon>
        <taxon>Streptacidiphilus</taxon>
    </lineage>
</organism>